<dbReference type="InterPro" id="IPR003959">
    <property type="entry name" value="ATPase_AAA_core"/>
</dbReference>
<comment type="caution">
    <text evidence="6">The sequence shown here is derived from an EMBL/GenBank/DDBJ whole genome shotgun (WGS) entry which is preliminary data.</text>
</comment>
<evidence type="ECO:0000259" key="4">
    <source>
        <dbReference type="Pfam" id="PF00004"/>
    </source>
</evidence>
<evidence type="ECO:0000256" key="2">
    <source>
        <dbReference type="ARBA" id="ARBA00022840"/>
    </source>
</evidence>
<dbReference type="Proteomes" id="UP001498476">
    <property type="component" value="Unassembled WGS sequence"/>
</dbReference>
<keyword evidence="2" id="KW-0067">ATP-binding</keyword>
<gene>
    <name evidence="6" type="ORF">QQX98_011492</name>
</gene>
<evidence type="ECO:0000313" key="6">
    <source>
        <dbReference type="EMBL" id="KAK7402758.1"/>
    </source>
</evidence>
<evidence type="ECO:0000256" key="3">
    <source>
        <dbReference type="SAM" id="MobiDB-lite"/>
    </source>
</evidence>
<dbReference type="SUPFAM" id="SSF52540">
    <property type="entry name" value="P-loop containing nucleoside triphosphate hydrolases"/>
    <property type="match status" value="1"/>
</dbReference>
<evidence type="ECO:0000256" key="1">
    <source>
        <dbReference type="ARBA" id="ARBA00022741"/>
    </source>
</evidence>
<evidence type="ECO:0000259" key="5">
    <source>
        <dbReference type="Pfam" id="PF25426"/>
    </source>
</evidence>
<name>A0ABR1GLU4_9HYPO</name>
<dbReference type="InterPro" id="IPR050747">
    <property type="entry name" value="Mitochondrial_chaperone_BCS1"/>
</dbReference>
<dbReference type="InterPro" id="IPR027417">
    <property type="entry name" value="P-loop_NTPase"/>
</dbReference>
<reference evidence="6 7" key="1">
    <citation type="journal article" date="2025" name="Microbiol. Resour. Announc.">
        <title>Draft genome sequences for Neonectria magnoliae and Neonectria punicea, canker pathogens of Liriodendron tulipifera and Acer saccharum in West Virginia.</title>
        <authorList>
            <person name="Petronek H.M."/>
            <person name="Kasson M.T."/>
            <person name="Metheny A.M."/>
            <person name="Stauder C.M."/>
            <person name="Lovett B."/>
            <person name="Lynch S.C."/>
            <person name="Garnas J.R."/>
            <person name="Kasson L.R."/>
            <person name="Stajich J.E."/>
        </authorList>
    </citation>
    <scope>NUCLEOTIDE SEQUENCE [LARGE SCALE GENOMIC DNA]</scope>
    <source>
        <strain evidence="6 7">NRRL 64653</strain>
    </source>
</reference>
<sequence>MTDESLMSLTTRLPRRCLLLIEDIDAAGLGRNLSGSEQGITLSGYLNATDGFIAPEGHISFITTNNPQSLDLAIKRPGRVDYDVYLTNASKSQAEQLFQNNYCASIHEDLESTAQKFTDKVPEFLFSPTEIQQYLLKLEHCDSPETALADAPAWRSHGDAKILEDLQKEASSLLEIPFLAVTPADSSNQNPSYDLGEQKALHKIGVFTQRHLSRTQLLRFRVQIANPKAQEAGQDEENDALGTKYDSLKAALKSVVELSEEMTTECLREGLSASRVQELREALEEANSLAEKESEDVSIVNKDTEERADAITDDFNVVTAVDDAVAHPAIKMQKQQELANLDSENDQKEERFITGQDQLPHTLQTRKRQMLLLSPEQHHRPSKRRS</sequence>
<dbReference type="Pfam" id="PF00004">
    <property type="entry name" value="AAA"/>
    <property type="match status" value="1"/>
</dbReference>
<dbReference type="EMBL" id="JAZAVJ010000284">
    <property type="protein sequence ID" value="KAK7402758.1"/>
    <property type="molecule type" value="Genomic_DNA"/>
</dbReference>
<evidence type="ECO:0000313" key="7">
    <source>
        <dbReference type="Proteomes" id="UP001498476"/>
    </source>
</evidence>
<keyword evidence="7" id="KW-1185">Reference proteome</keyword>
<proteinExistence type="predicted"/>
<dbReference type="InterPro" id="IPR057495">
    <property type="entry name" value="AAA_lid_BCS1"/>
</dbReference>
<feature type="domain" description="ATPase AAA-type core" evidence="4">
    <location>
        <begin position="15"/>
        <end position="86"/>
    </location>
</feature>
<organism evidence="6 7">
    <name type="scientific">Neonectria punicea</name>
    <dbReference type="NCBI Taxonomy" id="979145"/>
    <lineage>
        <taxon>Eukaryota</taxon>
        <taxon>Fungi</taxon>
        <taxon>Dikarya</taxon>
        <taxon>Ascomycota</taxon>
        <taxon>Pezizomycotina</taxon>
        <taxon>Sordariomycetes</taxon>
        <taxon>Hypocreomycetidae</taxon>
        <taxon>Hypocreales</taxon>
        <taxon>Nectriaceae</taxon>
        <taxon>Neonectria</taxon>
    </lineage>
</organism>
<evidence type="ECO:0008006" key="8">
    <source>
        <dbReference type="Google" id="ProtNLM"/>
    </source>
</evidence>
<dbReference type="Gene3D" id="3.40.50.300">
    <property type="entry name" value="P-loop containing nucleotide triphosphate hydrolases"/>
    <property type="match status" value="1"/>
</dbReference>
<dbReference type="PANTHER" id="PTHR23070">
    <property type="entry name" value="BCS1 AAA-TYPE ATPASE"/>
    <property type="match status" value="1"/>
</dbReference>
<protein>
    <recommendedName>
        <fullName evidence="8">ATPase AAA-type core domain-containing protein</fullName>
    </recommendedName>
</protein>
<feature type="domain" description="Mitochondrial chaperone BCS1-like ATPase lid" evidence="5">
    <location>
        <begin position="91"/>
        <end position="151"/>
    </location>
</feature>
<accession>A0ABR1GLU4</accession>
<keyword evidence="1" id="KW-0547">Nucleotide-binding</keyword>
<feature type="region of interest" description="Disordered" evidence="3">
    <location>
        <begin position="341"/>
        <end position="361"/>
    </location>
</feature>
<dbReference type="Pfam" id="PF25426">
    <property type="entry name" value="AAA_lid_BCS1"/>
    <property type="match status" value="1"/>
</dbReference>